<gene>
    <name evidence="13" type="ORF">LMG24238_07696</name>
</gene>
<keyword evidence="3" id="KW-0813">Transport</keyword>
<evidence type="ECO:0000256" key="7">
    <source>
        <dbReference type="ARBA" id="ARBA00023065"/>
    </source>
</evidence>
<dbReference type="PRINTS" id="PR00182">
    <property type="entry name" value="ECOLNEIPORIN"/>
</dbReference>
<feature type="chain" id="PRO_5027079998" description="Porin domain-containing protein" evidence="11">
    <location>
        <begin position="26"/>
        <end position="378"/>
    </location>
</feature>
<evidence type="ECO:0000256" key="11">
    <source>
        <dbReference type="SAM" id="SignalP"/>
    </source>
</evidence>
<dbReference type="RefSeq" id="WP_175055037.1">
    <property type="nucleotide sequence ID" value="NZ_CADIKC010000024.1"/>
</dbReference>
<dbReference type="InterPro" id="IPR050298">
    <property type="entry name" value="Gram-neg_bact_OMP"/>
</dbReference>
<evidence type="ECO:0000256" key="3">
    <source>
        <dbReference type="ARBA" id="ARBA00022448"/>
    </source>
</evidence>
<dbReference type="PANTHER" id="PTHR34501">
    <property type="entry name" value="PROTEIN YDDL-RELATED"/>
    <property type="match status" value="1"/>
</dbReference>
<evidence type="ECO:0000256" key="9">
    <source>
        <dbReference type="ARBA" id="ARBA00023136"/>
    </source>
</evidence>
<evidence type="ECO:0000313" key="13">
    <source>
        <dbReference type="EMBL" id="CAB3745570.1"/>
    </source>
</evidence>
<keyword evidence="10" id="KW-0998">Cell outer membrane</keyword>
<keyword evidence="8" id="KW-0626">Porin</keyword>
<reference evidence="13 14" key="1">
    <citation type="submission" date="2020-04" db="EMBL/GenBank/DDBJ databases">
        <authorList>
            <person name="De Canck E."/>
        </authorList>
    </citation>
    <scope>NUCLEOTIDE SEQUENCE [LARGE SCALE GENOMIC DNA]</scope>
    <source>
        <strain evidence="13 14">LMG 24238</strain>
    </source>
</reference>
<keyword evidence="5" id="KW-0812">Transmembrane</keyword>
<dbReference type="SUPFAM" id="SSF56935">
    <property type="entry name" value="Porins"/>
    <property type="match status" value="1"/>
</dbReference>
<dbReference type="PRINTS" id="PR00184">
    <property type="entry name" value="NEISSPPORIN"/>
</dbReference>
<sequence>MKSIGTVFISSSAVLVGLASQASHAQNSVTLYGTIDNSLQYVHNVAGKSYQLSLQSGQLTGSNWGLKGNEDLGGGLSAIFKLESGFDANSGAQTSSGFGRSAYVGLRSETLGTLTLGRQYDPLFYMTYAVQPNAYLYYFTTPGNVDNSDGLMRLSSSVQYASPAYHGFQVRASYALGGVAGSVGSGQSYGVGLSYSGSVWNFGGGYLHVDNGNGSTATRGTADVKDLIISPVNSAYATASKINIARAGASFSIDSFTFGGYYSYTEYLADAASTFRQAERYNDGNLYAVWQPTPATTLEIGYNLLKSHGDSSATYHQVSLAGDYALSKRTDVYASVSYAHASGQDGNGGDARAVVADSYAAAGSKSQEFAMIGIRHRF</sequence>
<dbReference type="AlphaFoldDB" id="A0A6J5CWQ6"/>
<dbReference type="InterPro" id="IPR002299">
    <property type="entry name" value="Porin_Neis"/>
</dbReference>
<evidence type="ECO:0000256" key="1">
    <source>
        <dbReference type="ARBA" id="ARBA00004571"/>
    </source>
</evidence>
<dbReference type="PANTHER" id="PTHR34501:SF9">
    <property type="entry name" value="MAJOR OUTER MEMBRANE PROTEIN P.IA"/>
    <property type="match status" value="1"/>
</dbReference>
<evidence type="ECO:0000259" key="12">
    <source>
        <dbReference type="Pfam" id="PF13609"/>
    </source>
</evidence>
<dbReference type="InterPro" id="IPR001702">
    <property type="entry name" value="Porin_Gram-ve"/>
</dbReference>
<feature type="domain" description="Porin" evidence="12">
    <location>
        <begin position="12"/>
        <end position="343"/>
    </location>
</feature>
<evidence type="ECO:0000256" key="6">
    <source>
        <dbReference type="ARBA" id="ARBA00022729"/>
    </source>
</evidence>
<dbReference type="GO" id="GO:0046930">
    <property type="term" value="C:pore complex"/>
    <property type="evidence" value="ECO:0007669"/>
    <property type="project" value="UniProtKB-KW"/>
</dbReference>
<keyword evidence="7" id="KW-0406">Ion transport</keyword>
<evidence type="ECO:0000256" key="5">
    <source>
        <dbReference type="ARBA" id="ARBA00022692"/>
    </source>
</evidence>
<dbReference type="GO" id="GO:0015288">
    <property type="term" value="F:porin activity"/>
    <property type="evidence" value="ECO:0007669"/>
    <property type="project" value="UniProtKB-KW"/>
</dbReference>
<evidence type="ECO:0000256" key="4">
    <source>
        <dbReference type="ARBA" id="ARBA00022452"/>
    </source>
</evidence>
<dbReference type="EMBL" id="CADIKC010000024">
    <property type="protein sequence ID" value="CAB3745570.1"/>
    <property type="molecule type" value="Genomic_DNA"/>
</dbReference>
<protein>
    <recommendedName>
        <fullName evidence="12">Porin domain-containing protein</fullName>
    </recommendedName>
</protein>
<organism evidence="13 14">
    <name type="scientific">Paraburkholderia sediminicola</name>
    <dbReference type="NCBI Taxonomy" id="458836"/>
    <lineage>
        <taxon>Bacteria</taxon>
        <taxon>Pseudomonadati</taxon>
        <taxon>Pseudomonadota</taxon>
        <taxon>Betaproteobacteria</taxon>
        <taxon>Burkholderiales</taxon>
        <taxon>Burkholderiaceae</taxon>
        <taxon>Paraburkholderia</taxon>
    </lineage>
</organism>
<dbReference type="GeneID" id="97046228"/>
<dbReference type="InterPro" id="IPR033900">
    <property type="entry name" value="Gram_neg_porin_domain"/>
</dbReference>
<comment type="subcellular location">
    <subcellularLocation>
        <location evidence="1">Cell outer membrane</location>
        <topology evidence="1">Multi-pass membrane protein</topology>
    </subcellularLocation>
</comment>
<dbReference type="CDD" id="cd00342">
    <property type="entry name" value="gram_neg_porins"/>
    <property type="match status" value="1"/>
</dbReference>
<keyword evidence="14" id="KW-1185">Reference proteome</keyword>
<evidence type="ECO:0000256" key="8">
    <source>
        <dbReference type="ARBA" id="ARBA00023114"/>
    </source>
</evidence>
<evidence type="ECO:0000256" key="10">
    <source>
        <dbReference type="ARBA" id="ARBA00023237"/>
    </source>
</evidence>
<dbReference type="Proteomes" id="UP000494255">
    <property type="component" value="Unassembled WGS sequence"/>
</dbReference>
<proteinExistence type="predicted"/>
<dbReference type="Gene3D" id="2.40.160.10">
    <property type="entry name" value="Porin"/>
    <property type="match status" value="1"/>
</dbReference>
<dbReference type="Pfam" id="PF13609">
    <property type="entry name" value="Porin_4"/>
    <property type="match status" value="1"/>
</dbReference>
<dbReference type="GO" id="GO:0009279">
    <property type="term" value="C:cell outer membrane"/>
    <property type="evidence" value="ECO:0007669"/>
    <property type="project" value="UniProtKB-SubCell"/>
</dbReference>
<keyword evidence="9" id="KW-0472">Membrane</keyword>
<evidence type="ECO:0000256" key="2">
    <source>
        <dbReference type="ARBA" id="ARBA00011233"/>
    </source>
</evidence>
<dbReference type="InterPro" id="IPR023614">
    <property type="entry name" value="Porin_dom_sf"/>
</dbReference>
<feature type="signal peptide" evidence="11">
    <location>
        <begin position="1"/>
        <end position="25"/>
    </location>
</feature>
<keyword evidence="6 11" id="KW-0732">Signal</keyword>
<keyword evidence="4" id="KW-1134">Transmembrane beta strand</keyword>
<accession>A0A6J5CWQ6</accession>
<name>A0A6J5CWQ6_9BURK</name>
<evidence type="ECO:0000313" key="14">
    <source>
        <dbReference type="Proteomes" id="UP000494255"/>
    </source>
</evidence>
<comment type="subunit">
    <text evidence="2">Homotrimer.</text>
</comment>
<dbReference type="GO" id="GO:0034220">
    <property type="term" value="P:monoatomic ion transmembrane transport"/>
    <property type="evidence" value="ECO:0007669"/>
    <property type="project" value="InterPro"/>
</dbReference>